<name>A0A5C6F3C6_9BACT</name>
<evidence type="ECO:0000256" key="1">
    <source>
        <dbReference type="SAM" id="Phobius"/>
    </source>
</evidence>
<feature type="transmembrane region" description="Helical" evidence="1">
    <location>
        <begin position="196"/>
        <end position="217"/>
    </location>
</feature>
<dbReference type="EMBL" id="SJPX01000002">
    <property type="protein sequence ID" value="TWU55084.1"/>
    <property type="molecule type" value="Genomic_DNA"/>
</dbReference>
<keyword evidence="3" id="KW-1185">Reference proteome</keyword>
<evidence type="ECO:0000313" key="3">
    <source>
        <dbReference type="Proteomes" id="UP000317977"/>
    </source>
</evidence>
<comment type="caution">
    <text evidence="2">The sequence shown here is derived from an EMBL/GenBank/DDBJ whole genome shotgun (WGS) entry which is preliminary data.</text>
</comment>
<dbReference type="RefSeq" id="WP_186776064.1">
    <property type="nucleotide sequence ID" value="NZ_SJPX01000002.1"/>
</dbReference>
<reference evidence="2 3" key="1">
    <citation type="submission" date="2019-02" db="EMBL/GenBank/DDBJ databases">
        <title>Deep-cultivation of Planctomycetes and their phenomic and genomic characterization uncovers novel biology.</title>
        <authorList>
            <person name="Wiegand S."/>
            <person name="Jogler M."/>
            <person name="Boedeker C."/>
            <person name="Pinto D."/>
            <person name="Vollmers J."/>
            <person name="Rivas-Marin E."/>
            <person name="Kohn T."/>
            <person name="Peeters S.H."/>
            <person name="Heuer A."/>
            <person name="Rast P."/>
            <person name="Oberbeckmann S."/>
            <person name="Bunk B."/>
            <person name="Jeske O."/>
            <person name="Meyerdierks A."/>
            <person name="Storesund J.E."/>
            <person name="Kallscheuer N."/>
            <person name="Luecker S."/>
            <person name="Lage O.M."/>
            <person name="Pohl T."/>
            <person name="Merkel B.J."/>
            <person name="Hornburger P."/>
            <person name="Mueller R.-W."/>
            <person name="Bruemmer F."/>
            <person name="Labrenz M."/>
            <person name="Spormann A.M."/>
            <person name="Op Den Camp H."/>
            <person name="Overmann J."/>
            <person name="Amann R."/>
            <person name="Jetten M.S.M."/>
            <person name="Mascher T."/>
            <person name="Medema M.H."/>
            <person name="Devos D.P."/>
            <person name="Kaster A.-K."/>
            <person name="Ovreas L."/>
            <person name="Rohde M."/>
            <person name="Galperin M.Y."/>
            <person name="Jogler C."/>
        </authorList>
    </citation>
    <scope>NUCLEOTIDE SEQUENCE [LARGE SCALE GENOMIC DNA]</scope>
    <source>
        <strain evidence="2 3">Poly59</strain>
    </source>
</reference>
<feature type="transmembrane region" description="Helical" evidence="1">
    <location>
        <begin position="72"/>
        <end position="97"/>
    </location>
</feature>
<feature type="transmembrane region" description="Helical" evidence="1">
    <location>
        <begin position="29"/>
        <end position="52"/>
    </location>
</feature>
<keyword evidence="1" id="KW-0812">Transmembrane</keyword>
<proteinExistence type="predicted"/>
<keyword evidence="1" id="KW-1133">Transmembrane helix</keyword>
<dbReference type="AlphaFoldDB" id="A0A5C6F3C6"/>
<evidence type="ECO:0000313" key="2">
    <source>
        <dbReference type="EMBL" id="TWU55084.1"/>
    </source>
</evidence>
<gene>
    <name evidence="2" type="ORF">Poly59_13790</name>
</gene>
<protein>
    <submittedName>
        <fullName evidence="2">Uncharacterized protein</fullName>
    </submittedName>
</protein>
<feature type="transmembrane region" description="Helical" evidence="1">
    <location>
        <begin position="164"/>
        <end position="190"/>
    </location>
</feature>
<sequence length="362" mass="40337">MPRFPRSWIPTPWSKKRGKRRLSNDASGVAGEAVFYMLLFLTGVFGLTLVLINRFAPMSVANVPTEAFSTSLSTWIFGILSLASLLTGIGGLIFRLMRFGASSERRSNIFTRTKALEKGAIDLIGQSPDGGTKLPSVPGVRSMNDSPGERLTYRLSSETPESGVIGPATLALLWNTVWFVLLAVVVSGFWYGRPRWIVATLLVPFAVIGVWAIKYFLAQLRQNAGVGSTIVEISHHPLTPGDKLDVYVSQMGRLKLKRLSVHLTCEEETFYRQGTDVRVDRYESFSQVLCKEREVRVDPMVPWEQQLAVELPAGVMHSFVGTHNAIRWKIVVRGESRPWPSFCRSFPVVVHPPGLPVKRSPR</sequence>
<dbReference type="Proteomes" id="UP000317977">
    <property type="component" value="Unassembled WGS sequence"/>
</dbReference>
<keyword evidence="1" id="KW-0472">Membrane</keyword>
<organism evidence="2 3">
    <name type="scientific">Rubripirellula reticaptiva</name>
    <dbReference type="NCBI Taxonomy" id="2528013"/>
    <lineage>
        <taxon>Bacteria</taxon>
        <taxon>Pseudomonadati</taxon>
        <taxon>Planctomycetota</taxon>
        <taxon>Planctomycetia</taxon>
        <taxon>Pirellulales</taxon>
        <taxon>Pirellulaceae</taxon>
        <taxon>Rubripirellula</taxon>
    </lineage>
</organism>
<accession>A0A5C6F3C6</accession>